<dbReference type="InterPro" id="IPR036390">
    <property type="entry name" value="WH_DNA-bd_sf"/>
</dbReference>
<keyword evidence="1 6" id="KW-0489">Methyltransferase</keyword>
<evidence type="ECO:0000256" key="2">
    <source>
        <dbReference type="ARBA" id="ARBA00022679"/>
    </source>
</evidence>
<dbReference type="GO" id="GO:0008171">
    <property type="term" value="F:O-methyltransferase activity"/>
    <property type="evidence" value="ECO:0007669"/>
    <property type="project" value="InterPro"/>
</dbReference>
<dbReference type="GO" id="GO:0046983">
    <property type="term" value="F:protein dimerization activity"/>
    <property type="evidence" value="ECO:0007669"/>
    <property type="project" value="InterPro"/>
</dbReference>
<dbReference type="KEGG" id="mlil:QLS71_016365"/>
<feature type="domain" description="O-methyltransferase dimerisation" evidence="5">
    <location>
        <begin position="21"/>
        <end position="75"/>
    </location>
</feature>
<evidence type="ECO:0000313" key="6">
    <source>
        <dbReference type="EMBL" id="XBL13884.1"/>
    </source>
</evidence>
<name>A0AAU7ECQ9_9FLAO</name>
<dbReference type="AlphaFoldDB" id="A0AAU7ECQ9"/>
<organism evidence="6 7">
    <name type="scientific">Mariniflexile litorale</name>
    <dbReference type="NCBI Taxonomy" id="3045158"/>
    <lineage>
        <taxon>Bacteria</taxon>
        <taxon>Pseudomonadati</taxon>
        <taxon>Bacteroidota</taxon>
        <taxon>Flavobacteriia</taxon>
        <taxon>Flavobacteriales</taxon>
        <taxon>Flavobacteriaceae</taxon>
        <taxon>Mariniflexile</taxon>
    </lineage>
</organism>
<keyword evidence="3" id="KW-0949">S-adenosyl-L-methionine</keyword>
<dbReference type="Gene3D" id="3.40.50.150">
    <property type="entry name" value="Vaccinia Virus protein VP39"/>
    <property type="match status" value="2"/>
</dbReference>
<feature type="domain" description="O-methyltransferase C-terminal" evidence="4">
    <location>
        <begin position="169"/>
        <end position="317"/>
    </location>
</feature>
<dbReference type="InterPro" id="IPR016461">
    <property type="entry name" value="COMT-like"/>
</dbReference>
<protein>
    <submittedName>
        <fullName evidence="6">Methyltransferase</fullName>
    </submittedName>
</protein>
<proteinExistence type="predicted"/>
<feature type="domain" description="O-methyltransferase C-terminal" evidence="4">
    <location>
        <begin position="507"/>
        <end position="637"/>
    </location>
</feature>
<evidence type="ECO:0000259" key="4">
    <source>
        <dbReference type="Pfam" id="PF00891"/>
    </source>
</evidence>
<dbReference type="InterPro" id="IPR036388">
    <property type="entry name" value="WH-like_DNA-bd_sf"/>
</dbReference>
<evidence type="ECO:0000256" key="1">
    <source>
        <dbReference type="ARBA" id="ARBA00022603"/>
    </source>
</evidence>
<dbReference type="PANTHER" id="PTHR43712">
    <property type="entry name" value="PUTATIVE (AFU_ORTHOLOGUE AFUA_4G14580)-RELATED"/>
    <property type="match status" value="1"/>
</dbReference>
<dbReference type="PROSITE" id="PS51683">
    <property type="entry name" value="SAM_OMT_II"/>
    <property type="match status" value="2"/>
</dbReference>
<reference evidence="6" key="1">
    <citation type="submission" date="2024-04" db="EMBL/GenBank/DDBJ databases">
        <title>Mariniflexile litorale, isolated from the shallow sediments of the Sea of Japan.</title>
        <authorList>
            <person name="Romanenko L."/>
            <person name="Isaeva M."/>
        </authorList>
    </citation>
    <scope>NUCLEOTIDE SEQUENCE [LARGE SCALE GENOMIC DNA]</scope>
    <source>
        <strain evidence="6">KMM 9835</strain>
    </source>
</reference>
<dbReference type="RefSeq" id="WP_308992718.1">
    <property type="nucleotide sequence ID" value="NZ_CP155618.1"/>
</dbReference>
<dbReference type="InterPro" id="IPR001077">
    <property type="entry name" value="COMT_C"/>
</dbReference>
<dbReference type="Gene3D" id="1.10.10.10">
    <property type="entry name" value="Winged helix-like DNA-binding domain superfamily/Winged helix DNA-binding domain"/>
    <property type="match status" value="2"/>
</dbReference>
<dbReference type="Pfam" id="PF00891">
    <property type="entry name" value="Methyltransf_2"/>
    <property type="match status" value="2"/>
</dbReference>
<dbReference type="EMBL" id="CP155618">
    <property type="protein sequence ID" value="XBL13884.1"/>
    <property type="molecule type" value="Genomic_DNA"/>
</dbReference>
<dbReference type="InterPro" id="IPR029063">
    <property type="entry name" value="SAM-dependent_MTases_sf"/>
</dbReference>
<keyword evidence="7" id="KW-1185">Reference proteome</keyword>
<evidence type="ECO:0000259" key="5">
    <source>
        <dbReference type="Pfam" id="PF08100"/>
    </source>
</evidence>
<dbReference type="Pfam" id="PF08100">
    <property type="entry name" value="Dimerisation"/>
    <property type="match status" value="1"/>
</dbReference>
<dbReference type="PANTHER" id="PTHR43712:SF2">
    <property type="entry name" value="O-METHYLTRANSFERASE CICE"/>
    <property type="match status" value="1"/>
</dbReference>
<dbReference type="SUPFAM" id="SSF46785">
    <property type="entry name" value="Winged helix' DNA-binding domain"/>
    <property type="match status" value="1"/>
</dbReference>
<gene>
    <name evidence="6" type="ORF">QLS71_016365</name>
</gene>
<dbReference type="Proteomes" id="UP001224325">
    <property type="component" value="Chromosome"/>
</dbReference>
<evidence type="ECO:0000313" key="7">
    <source>
        <dbReference type="Proteomes" id="UP001224325"/>
    </source>
</evidence>
<dbReference type="SUPFAM" id="SSF53335">
    <property type="entry name" value="S-adenosyl-L-methionine-dependent methyltransferases"/>
    <property type="match status" value="2"/>
</dbReference>
<dbReference type="GO" id="GO:0032259">
    <property type="term" value="P:methylation"/>
    <property type="evidence" value="ECO:0007669"/>
    <property type="project" value="UniProtKB-KW"/>
</dbReference>
<keyword evidence="2" id="KW-0808">Transferase</keyword>
<accession>A0AAU7ECQ9</accession>
<sequence>MISNIETNHQITQIWQRFLSFSTSFRNSTILFSALELNIFDFIDKDGSTIEAIASTKNISNISCEQLLNALVSLKYIIFFEGKYYPNEIDSIGYLKTISDVSFRNDLLLQKQENEVWLNLAKIARGEYKVPKSYSSELLENNIMKYKGILNANLNAAGYCLSSVSECIREQKTVLDIGGGDGVHAKVLLAINPQMKLSVLDLPNCFDGCVNNLSEEIEKKQVKLVSGDALALEQDKKYDLVTLNELLEIFSRKDKLNILKSTRKLSSKIIITKFSLHDTGTSPGGGAIFSLRMFVKYPQSYLSTDSEISELLKLAGYDDIIIHRIPNKNKTVIIAGFDNPILTSDTEKNAVTDALGIDKSMLAAWNHHLQNACKFRLSSVFQAAVELKLFSYFKPFIGVSTEVIASEIQVDPLMLSLLLNSYVAMGLLKKIGQDYVATDILEPILSDERRESYLNELLIYQSENKSWLKMTEKLQGLIPKTVSFEDDMIQANTTESYISSIELANKDFVSKLLATISKNLESSESILDIGGGHGFHARSICTRYPNNTVSILDLPSMLEVTKKFCDSFIESGAILLHAGDATKFDLGKTFDVIMMNDILHYFSPDEVQLILTNVKNHLKVDGVLIISDFALDFHKNVSNHIFSIKAHLKTKKGRVHSLQNLMNYLNNLEMDPFEYQEIDNKLILLSKKSIK</sequence>
<evidence type="ECO:0000256" key="3">
    <source>
        <dbReference type="ARBA" id="ARBA00022691"/>
    </source>
</evidence>
<dbReference type="CDD" id="cd02440">
    <property type="entry name" value="AdoMet_MTases"/>
    <property type="match status" value="1"/>
</dbReference>
<dbReference type="InterPro" id="IPR012967">
    <property type="entry name" value="COMT_dimerisation"/>
</dbReference>